<evidence type="ECO:0000313" key="1">
    <source>
        <dbReference type="EMBL" id="TMR24752.1"/>
    </source>
</evidence>
<gene>
    <name evidence="1" type="ORF">ETD85_46215</name>
</gene>
<dbReference type="RefSeq" id="WP_138696207.1">
    <property type="nucleotide sequence ID" value="NZ_JBHSAZ010000103.1"/>
</dbReference>
<dbReference type="Proteomes" id="UP000306628">
    <property type="component" value="Unassembled WGS sequence"/>
</dbReference>
<organism evidence="1 2">
    <name type="scientific">Nonomuraea zeae</name>
    <dbReference type="NCBI Taxonomy" id="1642303"/>
    <lineage>
        <taxon>Bacteria</taxon>
        <taxon>Bacillati</taxon>
        <taxon>Actinomycetota</taxon>
        <taxon>Actinomycetes</taxon>
        <taxon>Streptosporangiales</taxon>
        <taxon>Streptosporangiaceae</taxon>
        <taxon>Nonomuraea</taxon>
    </lineage>
</organism>
<keyword evidence="2" id="KW-1185">Reference proteome</keyword>
<name>A0A5S4FVW1_9ACTN</name>
<sequence>MPSKIDLVDALHALIYHKEFRDEFIANGPESAALSLTPAQRSALSAVDLEELSRTTSRIQSMILRGHVDGHGGLRASFPKTLTLLASRGTKDSGLCARFLASSSFDQFREIPYGEKGLSLEECFYEFLCDGPFDLDAEAKFLATHELFKALINHVQAGSLATFDIRTEVFRSNGAAWFGTLEHQAAVCRTFAVDPACDGTVLYAIGQKGLVIGQVPDWMGRVLGLPDISRQVLEGVASEEGLESSLLYDAALRLVDLGLLPMSASSKG</sequence>
<accession>A0A5S4FVW1</accession>
<comment type="caution">
    <text evidence="1">The sequence shown here is derived from an EMBL/GenBank/DDBJ whole genome shotgun (WGS) entry which is preliminary data.</text>
</comment>
<proteinExistence type="predicted"/>
<dbReference type="AlphaFoldDB" id="A0A5S4FVW1"/>
<reference evidence="1 2" key="1">
    <citation type="submission" date="2019-05" db="EMBL/GenBank/DDBJ databases">
        <title>Draft genome sequence of Nonomuraea zeae DSM 100528.</title>
        <authorList>
            <person name="Saricaoglu S."/>
            <person name="Isik K."/>
        </authorList>
    </citation>
    <scope>NUCLEOTIDE SEQUENCE [LARGE SCALE GENOMIC DNA]</scope>
    <source>
        <strain evidence="1 2">DSM 100528</strain>
    </source>
</reference>
<dbReference type="OrthoDB" id="4141982at2"/>
<dbReference type="EMBL" id="VCKX01000236">
    <property type="protein sequence ID" value="TMR24752.1"/>
    <property type="molecule type" value="Genomic_DNA"/>
</dbReference>
<protein>
    <submittedName>
        <fullName evidence="1">Uncharacterized protein</fullName>
    </submittedName>
</protein>
<evidence type="ECO:0000313" key="2">
    <source>
        <dbReference type="Proteomes" id="UP000306628"/>
    </source>
</evidence>